<keyword evidence="3 10" id="KW-1134">Transmembrane beta strand</keyword>
<name>A0ABQ1H399_9SPHN</name>
<keyword evidence="5 12" id="KW-0732">Signal</keyword>
<dbReference type="InterPro" id="IPR036942">
    <property type="entry name" value="Beta-barrel_TonB_sf"/>
</dbReference>
<evidence type="ECO:0000256" key="11">
    <source>
        <dbReference type="RuleBase" id="RU003357"/>
    </source>
</evidence>
<dbReference type="EMBL" id="BMDW01000021">
    <property type="protein sequence ID" value="GGA57250.1"/>
    <property type="molecule type" value="Genomic_DNA"/>
</dbReference>
<keyword evidence="8 10" id="KW-0472">Membrane</keyword>
<evidence type="ECO:0000256" key="5">
    <source>
        <dbReference type="ARBA" id="ARBA00022729"/>
    </source>
</evidence>
<proteinExistence type="inferred from homology"/>
<feature type="domain" description="TonB-dependent receptor-like beta-barrel" evidence="13">
    <location>
        <begin position="298"/>
        <end position="735"/>
    </location>
</feature>
<evidence type="ECO:0000313" key="15">
    <source>
        <dbReference type="EMBL" id="GGA57250.1"/>
    </source>
</evidence>
<dbReference type="SUPFAM" id="SSF56935">
    <property type="entry name" value="Porins"/>
    <property type="match status" value="1"/>
</dbReference>
<keyword evidence="2 10" id="KW-0813">Transport</keyword>
<evidence type="ECO:0000259" key="13">
    <source>
        <dbReference type="Pfam" id="PF00593"/>
    </source>
</evidence>
<feature type="domain" description="TonB-dependent receptor plug" evidence="14">
    <location>
        <begin position="45"/>
        <end position="160"/>
    </location>
</feature>
<keyword evidence="6" id="KW-0406">Ion transport</keyword>
<comment type="subcellular location">
    <subcellularLocation>
        <location evidence="1 10">Cell outer membrane</location>
        <topology evidence="1 10">Multi-pass membrane protein</topology>
    </subcellularLocation>
</comment>
<dbReference type="InterPro" id="IPR037066">
    <property type="entry name" value="Plug_dom_sf"/>
</dbReference>
<dbReference type="InterPro" id="IPR000531">
    <property type="entry name" value="Beta-barrel_TonB"/>
</dbReference>
<feature type="chain" id="PRO_5047163325" evidence="12">
    <location>
        <begin position="28"/>
        <end position="759"/>
    </location>
</feature>
<dbReference type="PANTHER" id="PTHR30069">
    <property type="entry name" value="TONB-DEPENDENT OUTER MEMBRANE RECEPTOR"/>
    <property type="match status" value="1"/>
</dbReference>
<dbReference type="Pfam" id="PF07715">
    <property type="entry name" value="Plug"/>
    <property type="match status" value="1"/>
</dbReference>
<evidence type="ECO:0000256" key="12">
    <source>
        <dbReference type="SAM" id="SignalP"/>
    </source>
</evidence>
<gene>
    <name evidence="15" type="ORF">GCM10011395_29610</name>
</gene>
<dbReference type="RefSeq" id="WP_188448845.1">
    <property type="nucleotide sequence ID" value="NZ_BMDW01000021.1"/>
</dbReference>
<dbReference type="PROSITE" id="PS52016">
    <property type="entry name" value="TONB_DEPENDENT_REC_3"/>
    <property type="match status" value="1"/>
</dbReference>
<dbReference type="CDD" id="cd01347">
    <property type="entry name" value="ligand_gated_channel"/>
    <property type="match status" value="1"/>
</dbReference>
<dbReference type="InterPro" id="IPR039426">
    <property type="entry name" value="TonB-dep_rcpt-like"/>
</dbReference>
<evidence type="ECO:0000259" key="14">
    <source>
        <dbReference type="Pfam" id="PF07715"/>
    </source>
</evidence>
<comment type="caution">
    <text evidence="15">The sequence shown here is derived from an EMBL/GenBank/DDBJ whole genome shotgun (WGS) entry which is preliminary data.</text>
</comment>
<feature type="signal peptide" evidence="12">
    <location>
        <begin position="1"/>
        <end position="27"/>
    </location>
</feature>
<reference evidence="16" key="1">
    <citation type="journal article" date="2019" name="Int. J. Syst. Evol. Microbiol.">
        <title>The Global Catalogue of Microorganisms (GCM) 10K type strain sequencing project: providing services to taxonomists for standard genome sequencing and annotation.</title>
        <authorList>
            <consortium name="The Broad Institute Genomics Platform"/>
            <consortium name="The Broad Institute Genome Sequencing Center for Infectious Disease"/>
            <person name="Wu L."/>
            <person name="Ma J."/>
        </authorList>
    </citation>
    <scope>NUCLEOTIDE SEQUENCE [LARGE SCALE GENOMIC DNA]</scope>
    <source>
        <strain evidence="16">CGMCC 1.10106</strain>
    </source>
</reference>
<evidence type="ECO:0000313" key="16">
    <source>
        <dbReference type="Proteomes" id="UP000618591"/>
    </source>
</evidence>
<dbReference type="Gene3D" id="2.170.130.10">
    <property type="entry name" value="TonB-dependent receptor, plug domain"/>
    <property type="match status" value="1"/>
</dbReference>
<evidence type="ECO:0000256" key="8">
    <source>
        <dbReference type="ARBA" id="ARBA00023136"/>
    </source>
</evidence>
<evidence type="ECO:0000256" key="6">
    <source>
        <dbReference type="ARBA" id="ARBA00023065"/>
    </source>
</evidence>
<dbReference type="InterPro" id="IPR012910">
    <property type="entry name" value="Plug_dom"/>
</dbReference>
<sequence length="759" mass="81553">MKITTSRAAVRALALLASAAAPYAAYAEADDQRDIVVTAQKGGPIEQAPSTRASITARQIEEQVNAVNIEDTLKYLPSLVVRKRHIGDTQSPLATRTSGVGASARSLIYADGALLSALIGNNNTSASPRWGLVSPQEVARIDILYGPFSAAYPGNAIGAVVDITTRLPEALEGEVNAGISLQNFKQYGTSRALPASSFGATLGDRVGPLAVFASFSHVTSDSQPIAYVTANRPTTPSATGAPSTGGYDDVNRTGAAIRVIGAGGFEHQMQDFAKLKLALDVTRDIRLTYVGGLFRNGTDSTAESYLQNAAGPVYAGSLNIDGYAYTVAPSAFSNNVYSYDQRHWSHSFSATGSTGRIDWQVIGTLYDFARDEQRVAGTALPGATNGGAGTITRLDGTGWYTFDTKALWQAGGGHRIGAGYHRDRYTLASNRYATTDWIAGSQSALNLASSGKTQTNAVWAQDAWTIAQPLTVTLGGRYEWWKAYDGVNFSPTFLPMPTILQPTRSANRFSPKAALAWTPAKDWKVSLSFGEAYRFPTVTELYQAVTVGANQQSPNPTLGPERALSEELAIQHGDGDRYVRLSLFNEVISDALLSQTGLLPGGASVAFVQNVDRVRTRGVELALVERDLLPRFDLSGSLTLVDPRIVANAALPTAIGKRPPQIPLRKATIVATYRPTDAISLTAAARYASRSYGTIDNSEPVSFTYQGFGSYVVADLRANFRVTPHWQMAVGLDNVANRKYFLFHPFPQRTMSAELTYRL</sequence>
<organism evidence="15 16">
    <name type="scientific">Sphingomonas psychrolutea</name>
    <dbReference type="NCBI Taxonomy" id="1259676"/>
    <lineage>
        <taxon>Bacteria</taxon>
        <taxon>Pseudomonadati</taxon>
        <taxon>Pseudomonadota</taxon>
        <taxon>Alphaproteobacteria</taxon>
        <taxon>Sphingomonadales</taxon>
        <taxon>Sphingomonadaceae</taxon>
        <taxon>Sphingomonas</taxon>
    </lineage>
</organism>
<evidence type="ECO:0000256" key="4">
    <source>
        <dbReference type="ARBA" id="ARBA00022692"/>
    </source>
</evidence>
<dbReference type="PANTHER" id="PTHR30069:SF53">
    <property type="entry name" value="COLICIN I RECEPTOR-RELATED"/>
    <property type="match status" value="1"/>
</dbReference>
<evidence type="ECO:0000256" key="1">
    <source>
        <dbReference type="ARBA" id="ARBA00004571"/>
    </source>
</evidence>
<keyword evidence="9 10" id="KW-0998">Cell outer membrane</keyword>
<keyword evidence="16" id="KW-1185">Reference proteome</keyword>
<evidence type="ECO:0000256" key="2">
    <source>
        <dbReference type="ARBA" id="ARBA00022448"/>
    </source>
</evidence>
<keyword evidence="15" id="KW-0675">Receptor</keyword>
<accession>A0ABQ1H399</accession>
<evidence type="ECO:0000256" key="10">
    <source>
        <dbReference type="PROSITE-ProRule" id="PRU01360"/>
    </source>
</evidence>
<dbReference type="Proteomes" id="UP000618591">
    <property type="component" value="Unassembled WGS sequence"/>
</dbReference>
<keyword evidence="4 10" id="KW-0812">Transmembrane</keyword>
<evidence type="ECO:0000256" key="3">
    <source>
        <dbReference type="ARBA" id="ARBA00022452"/>
    </source>
</evidence>
<keyword evidence="7 11" id="KW-0798">TonB box</keyword>
<dbReference type="Pfam" id="PF00593">
    <property type="entry name" value="TonB_dep_Rec_b-barrel"/>
    <property type="match status" value="1"/>
</dbReference>
<protein>
    <submittedName>
        <fullName evidence="15">TonB-dependent receptor</fullName>
    </submittedName>
</protein>
<evidence type="ECO:0000256" key="7">
    <source>
        <dbReference type="ARBA" id="ARBA00023077"/>
    </source>
</evidence>
<evidence type="ECO:0000256" key="9">
    <source>
        <dbReference type="ARBA" id="ARBA00023237"/>
    </source>
</evidence>
<dbReference type="Gene3D" id="2.40.170.20">
    <property type="entry name" value="TonB-dependent receptor, beta-barrel domain"/>
    <property type="match status" value="1"/>
</dbReference>
<comment type="similarity">
    <text evidence="10 11">Belongs to the TonB-dependent receptor family.</text>
</comment>